<name>A0A3D8J4F7_9HELI</name>
<reference evidence="9 10" key="1">
    <citation type="submission" date="2018-04" db="EMBL/GenBank/DDBJ databases">
        <title>Novel Campyloabacter and Helicobacter Species and Strains.</title>
        <authorList>
            <person name="Mannion A.J."/>
            <person name="Shen Z."/>
            <person name="Fox J.G."/>
        </authorList>
    </citation>
    <scope>NUCLEOTIDE SEQUENCE [LARGE SCALE GENOMIC DNA]</scope>
    <source>
        <strain evidence="9 10">MIT 04-9366</strain>
    </source>
</reference>
<keyword evidence="1 7" id="KW-0806">Transcription termination</keyword>
<dbReference type="Proteomes" id="UP000257045">
    <property type="component" value="Unassembled WGS sequence"/>
</dbReference>
<keyword evidence="6 7" id="KW-0804">Transcription</keyword>
<gene>
    <name evidence="7 9" type="primary">nusA</name>
    <name evidence="9" type="ORF">CQA58_01615</name>
</gene>
<evidence type="ECO:0000256" key="3">
    <source>
        <dbReference type="ARBA" id="ARBA00022814"/>
    </source>
</evidence>
<proteinExistence type="inferred from homology"/>
<feature type="domain" description="S1 motif" evidence="8">
    <location>
        <begin position="135"/>
        <end position="200"/>
    </location>
</feature>
<dbReference type="InterPro" id="IPR036555">
    <property type="entry name" value="NusA_N_sf"/>
</dbReference>
<dbReference type="CDD" id="cd02134">
    <property type="entry name" value="KH-II_NusA_rpt1"/>
    <property type="match status" value="1"/>
</dbReference>
<evidence type="ECO:0000256" key="7">
    <source>
        <dbReference type="HAMAP-Rule" id="MF_00945"/>
    </source>
</evidence>
<evidence type="ECO:0000313" key="9">
    <source>
        <dbReference type="EMBL" id="RDU71764.1"/>
    </source>
</evidence>
<keyword evidence="3 7" id="KW-0889">Transcription antitermination</keyword>
<keyword evidence="5 7" id="KW-0805">Transcription regulation</keyword>
<comment type="caution">
    <text evidence="9">The sequence shown here is derived from an EMBL/GenBank/DDBJ whole genome shotgun (WGS) entry which is preliminary data.</text>
</comment>
<comment type="subunit">
    <text evidence="7">Monomer. Binds directly to the core enzyme of the DNA-dependent RNA polymerase and to nascent RNA.</text>
</comment>
<dbReference type="InterPro" id="IPR003029">
    <property type="entry name" value="S1_domain"/>
</dbReference>
<dbReference type="InterPro" id="IPR009019">
    <property type="entry name" value="KH_sf_prok-type"/>
</dbReference>
<evidence type="ECO:0000256" key="4">
    <source>
        <dbReference type="ARBA" id="ARBA00022884"/>
    </source>
</evidence>
<evidence type="ECO:0000256" key="6">
    <source>
        <dbReference type="ARBA" id="ARBA00023163"/>
    </source>
</evidence>
<sequence length="377" mass="41654">MEKILDIVELIAYEKGLESQVVVELIKECVIKIAQEELSEEAVFSASVDEKERVLRLFQKVVICPDGEEQNLNQIPLSKAKEINSEVSVGDELNYEISLENMSRSAINTLFKMLEGRLQKLLEDKLYEKLKTKIGKIVSGQVVRVDDEENTYVEIDEVRGVLSMKNRIKGEKFKVGDTISCVLKSLRFAKGGMQIELSRTTPKFLIELLTLEVPEIKDGEVVIEGCARIPGDRAKIALSTQNPRIDPIGSTVGTKGVRINAVSQELHGESIDCVEFSESAEMFVAKSLSPASIISVKIEKSENEGEKSKAIVTLTADQKSKAIGRGGVNIRLASMLTGYEIEIKEIGVSELFEAQEKGSENEGKKVGLDALESLFKD</sequence>
<dbReference type="InterPro" id="IPR015946">
    <property type="entry name" value="KH_dom-like_a/b"/>
</dbReference>
<dbReference type="SUPFAM" id="SSF69705">
    <property type="entry name" value="Transcription factor NusA, N-terminal domain"/>
    <property type="match status" value="1"/>
</dbReference>
<evidence type="ECO:0000256" key="2">
    <source>
        <dbReference type="ARBA" id="ARBA00022490"/>
    </source>
</evidence>
<dbReference type="OrthoDB" id="9807233at2"/>
<keyword evidence="4 7" id="KW-0694">RNA-binding</keyword>
<accession>A0A3D8J4F7</accession>
<comment type="similarity">
    <text evidence="7">Belongs to the NusA family.</text>
</comment>
<dbReference type="InterPro" id="IPR012340">
    <property type="entry name" value="NA-bd_OB-fold"/>
</dbReference>
<dbReference type="Pfam" id="PF08529">
    <property type="entry name" value="NusA_N"/>
    <property type="match status" value="1"/>
</dbReference>
<dbReference type="InterPro" id="IPR013735">
    <property type="entry name" value="TF_NusA_N"/>
</dbReference>
<dbReference type="NCBIfam" id="TIGR01953">
    <property type="entry name" value="NusA"/>
    <property type="match status" value="1"/>
</dbReference>
<keyword evidence="2 7" id="KW-0963">Cytoplasm</keyword>
<dbReference type="HAMAP" id="MF_00945_B">
    <property type="entry name" value="NusA_B"/>
    <property type="match status" value="1"/>
</dbReference>
<evidence type="ECO:0000259" key="8">
    <source>
        <dbReference type="PROSITE" id="PS50126"/>
    </source>
</evidence>
<dbReference type="SMART" id="SM00316">
    <property type="entry name" value="S1"/>
    <property type="match status" value="1"/>
</dbReference>
<dbReference type="SUPFAM" id="SSF50249">
    <property type="entry name" value="Nucleic acid-binding proteins"/>
    <property type="match status" value="1"/>
</dbReference>
<dbReference type="Gene3D" id="3.30.1480.10">
    <property type="entry name" value="NusA, N-terminal domain"/>
    <property type="match status" value="1"/>
</dbReference>
<dbReference type="Pfam" id="PF13184">
    <property type="entry name" value="KH_NusA_1st"/>
    <property type="match status" value="1"/>
</dbReference>
<evidence type="ECO:0000256" key="1">
    <source>
        <dbReference type="ARBA" id="ARBA00022472"/>
    </source>
</evidence>
<dbReference type="EMBL" id="NXLV01000002">
    <property type="protein sequence ID" value="RDU71764.1"/>
    <property type="molecule type" value="Genomic_DNA"/>
</dbReference>
<keyword evidence="10" id="KW-1185">Reference proteome</keyword>
<evidence type="ECO:0000313" key="10">
    <source>
        <dbReference type="Proteomes" id="UP000257045"/>
    </source>
</evidence>
<dbReference type="PANTHER" id="PTHR22648">
    <property type="entry name" value="TRANSCRIPTION TERMINATION FACTOR NUSA"/>
    <property type="match status" value="1"/>
</dbReference>
<dbReference type="InterPro" id="IPR030842">
    <property type="entry name" value="TF_NusA_bacterial"/>
</dbReference>
<dbReference type="InterPro" id="IPR058582">
    <property type="entry name" value="KH_NusA_2nd"/>
</dbReference>
<dbReference type="GO" id="GO:0003700">
    <property type="term" value="F:DNA-binding transcription factor activity"/>
    <property type="evidence" value="ECO:0007669"/>
    <property type="project" value="InterPro"/>
</dbReference>
<dbReference type="CDD" id="cd22529">
    <property type="entry name" value="KH-II_NusA_rpt2"/>
    <property type="match status" value="1"/>
</dbReference>
<dbReference type="SUPFAM" id="SSF54814">
    <property type="entry name" value="Prokaryotic type KH domain (KH-domain type II)"/>
    <property type="match status" value="2"/>
</dbReference>
<dbReference type="GO" id="GO:0031564">
    <property type="term" value="P:transcription antitermination"/>
    <property type="evidence" value="ECO:0007669"/>
    <property type="project" value="UniProtKB-UniRule"/>
</dbReference>
<dbReference type="RefSeq" id="WP_115568974.1">
    <property type="nucleotide sequence ID" value="NZ_NXLV01000002.1"/>
</dbReference>
<dbReference type="GO" id="GO:0006353">
    <property type="term" value="P:DNA-templated transcription termination"/>
    <property type="evidence" value="ECO:0007669"/>
    <property type="project" value="UniProtKB-UniRule"/>
</dbReference>
<comment type="subcellular location">
    <subcellularLocation>
        <location evidence="7">Cytoplasm</location>
    </subcellularLocation>
</comment>
<dbReference type="AlphaFoldDB" id="A0A3D8J4F7"/>
<dbReference type="PROSITE" id="PS50126">
    <property type="entry name" value="S1"/>
    <property type="match status" value="1"/>
</dbReference>
<dbReference type="InterPro" id="IPR025249">
    <property type="entry name" value="TF_NusA_KH_1st"/>
</dbReference>
<dbReference type="Gene3D" id="3.30.300.20">
    <property type="match status" value="2"/>
</dbReference>
<dbReference type="GO" id="GO:0003723">
    <property type="term" value="F:RNA binding"/>
    <property type="evidence" value="ECO:0007669"/>
    <property type="project" value="UniProtKB-UniRule"/>
</dbReference>
<dbReference type="PANTHER" id="PTHR22648:SF0">
    <property type="entry name" value="TRANSCRIPTION TERMINATION_ANTITERMINATION PROTEIN NUSA"/>
    <property type="match status" value="1"/>
</dbReference>
<protein>
    <recommendedName>
        <fullName evidence="7">Transcription termination/antitermination protein NusA</fullName>
    </recommendedName>
</protein>
<organism evidence="9 10">
    <name type="scientific">Helicobacter brantae</name>
    <dbReference type="NCBI Taxonomy" id="375927"/>
    <lineage>
        <taxon>Bacteria</taxon>
        <taxon>Pseudomonadati</taxon>
        <taxon>Campylobacterota</taxon>
        <taxon>Epsilonproteobacteria</taxon>
        <taxon>Campylobacterales</taxon>
        <taxon>Helicobacteraceae</taxon>
        <taxon>Helicobacter</taxon>
    </lineage>
</organism>
<dbReference type="InterPro" id="IPR010213">
    <property type="entry name" value="TF_NusA"/>
</dbReference>
<dbReference type="GO" id="GO:0005829">
    <property type="term" value="C:cytosol"/>
    <property type="evidence" value="ECO:0007669"/>
    <property type="project" value="TreeGrafter"/>
</dbReference>
<dbReference type="Gene3D" id="2.40.50.140">
    <property type="entry name" value="Nucleic acid-binding proteins"/>
    <property type="match status" value="1"/>
</dbReference>
<dbReference type="FunFam" id="3.30.300.20:FF:000002">
    <property type="entry name" value="Transcription termination/antitermination protein NusA"/>
    <property type="match status" value="1"/>
</dbReference>
<evidence type="ECO:0000256" key="5">
    <source>
        <dbReference type="ARBA" id="ARBA00023015"/>
    </source>
</evidence>
<comment type="function">
    <text evidence="7">Participates in both transcription termination and antitermination.</text>
</comment>
<dbReference type="Pfam" id="PF26594">
    <property type="entry name" value="KH_NusA_2nd"/>
    <property type="match status" value="1"/>
</dbReference>